<reference evidence="2 3" key="1">
    <citation type="submission" date="2016-03" db="EMBL/GenBank/DDBJ databases">
        <authorList>
            <person name="Ploux O."/>
        </authorList>
    </citation>
    <scope>NUCLEOTIDE SEQUENCE [LARGE SCALE GENOMIC DNA]</scope>
    <source>
        <strain evidence="2 3">UAMH 11012</strain>
    </source>
</reference>
<dbReference type="OrthoDB" id="4892437at2759"/>
<proteinExistence type="predicted"/>
<keyword evidence="1" id="KW-0812">Transmembrane</keyword>
<organism evidence="2 3">
    <name type="scientific">Phialocephala subalpina</name>
    <dbReference type="NCBI Taxonomy" id="576137"/>
    <lineage>
        <taxon>Eukaryota</taxon>
        <taxon>Fungi</taxon>
        <taxon>Dikarya</taxon>
        <taxon>Ascomycota</taxon>
        <taxon>Pezizomycotina</taxon>
        <taxon>Leotiomycetes</taxon>
        <taxon>Helotiales</taxon>
        <taxon>Mollisiaceae</taxon>
        <taxon>Phialocephala</taxon>
        <taxon>Phialocephala fortinii species complex</taxon>
    </lineage>
</organism>
<feature type="transmembrane region" description="Helical" evidence="1">
    <location>
        <begin position="281"/>
        <end position="309"/>
    </location>
</feature>
<name>A0A1L7XVD4_9HELO</name>
<gene>
    <name evidence="2" type="ORF">PAC_18869</name>
</gene>
<evidence type="ECO:0000256" key="1">
    <source>
        <dbReference type="SAM" id="Phobius"/>
    </source>
</evidence>
<keyword evidence="1" id="KW-1133">Transmembrane helix</keyword>
<keyword evidence="1" id="KW-0472">Membrane</keyword>
<sequence length="403" mass="45698">MTRFSTAQRRRNKMQASETRSIGPWRALRIALRIVLFSALAWLVLALLWAFLPSPAMIKTDGHVASILRAGKSLTRVYPAEKWHTGRSYDRRGFALEYTLNPPTAAYPAPRLAISGSDVPIPLYNFNLPNNETEIDMNPDFEFKAVARIGDRDGANLPWFKFADSILLFWWIHRENMDMSLTATWELGEDSDVPGVQNQRFEILLFNPHAHSGREPLVSIDTSMVRHGKEGATVDVVSASLGEESDSPTWTYPLRVAIILVLAPTSIFVNDWFGPILSAGYSALGTALIIAIGVLIYGFIILAIVVSFWKCFRGPSLETMVGRVQGRLDMWRESGRFSWARIDIIQDGLDRIHEEARVQAVLRVCREGWHPERERERRAREQGEEAEAIEKGGVKIRIRREWV</sequence>
<dbReference type="AlphaFoldDB" id="A0A1L7XVD4"/>
<dbReference type="EMBL" id="FJOG01000062">
    <property type="protein sequence ID" value="CZR68968.1"/>
    <property type="molecule type" value="Genomic_DNA"/>
</dbReference>
<feature type="transmembrane region" description="Helical" evidence="1">
    <location>
        <begin position="30"/>
        <end position="52"/>
    </location>
</feature>
<evidence type="ECO:0000313" key="3">
    <source>
        <dbReference type="Proteomes" id="UP000184330"/>
    </source>
</evidence>
<accession>A0A1L7XVD4</accession>
<dbReference type="Proteomes" id="UP000184330">
    <property type="component" value="Unassembled WGS sequence"/>
</dbReference>
<evidence type="ECO:0000313" key="2">
    <source>
        <dbReference type="EMBL" id="CZR68968.1"/>
    </source>
</evidence>
<keyword evidence="3" id="KW-1185">Reference proteome</keyword>
<protein>
    <submittedName>
        <fullName evidence="2">Uncharacterized protein</fullName>
    </submittedName>
</protein>